<dbReference type="GO" id="GO:0004197">
    <property type="term" value="F:cysteine-type endopeptidase activity"/>
    <property type="evidence" value="ECO:0007669"/>
    <property type="project" value="InterPro"/>
</dbReference>
<dbReference type="EMBL" id="JARKIB010000006">
    <property type="protein sequence ID" value="KAJ7778942.1"/>
    <property type="molecule type" value="Genomic_DNA"/>
</dbReference>
<comment type="caution">
    <text evidence="3">The sequence shown here is derived from an EMBL/GenBank/DDBJ whole genome shotgun (WGS) entry which is preliminary data.</text>
</comment>
<organism evidence="3 4">
    <name type="scientific">Mycena metata</name>
    <dbReference type="NCBI Taxonomy" id="1033252"/>
    <lineage>
        <taxon>Eukaryota</taxon>
        <taxon>Fungi</taxon>
        <taxon>Dikarya</taxon>
        <taxon>Basidiomycota</taxon>
        <taxon>Agaricomycotina</taxon>
        <taxon>Agaricomycetes</taxon>
        <taxon>Agaricomycetidae</taxon>
        <taxon>Agaricales</taxon>
        <taxon>Marasmiineae</taxon>
        <taxon>Mycenaceae</taxon>
        <taxon>Mycena</taxon>
    </lineage>
</organism>
<proteinExistence type="inferred from homology"/>
<sequence>MSQPVASDPAIADNVFALIIGIDEYEEKTDLPPLEGAVNDAKAFRDFLVAKPEPQHSSEKGGLGVLESNILLLCNGQATRKGILDAFKTHLLNNPRIPDDGDAAMIFFFAGHGTRVSASKSWISQDRNVEGICPVDERTSPGGKAVHTIPDYVLVHLLQQLSEKKGRNITAIYDSCHSGGMGREVGRARTANSDAFTIPGDLDLDLFANNGPEMSKGFWDSSAKTHVWLAGCDVNEAAREVSVNIAGVHTVRGRFTHGLIENLRQVDRGNTTFEELITRLGSWPTQTPCYGGERCNLLLFDTKYPSTGRSAMPVVEITGPRDSQRKFRIAMGKPAGVVAPAGVMSGTEFRVLDRDNHTVCILVAQTVEIEETILVLHSSADTGVVLPDNARAVVSDWKNDKMILRVFIPPRFAYLEALFPADSQSNSSDRAFVQEPRENAAHIALSIPEDGNSIVVTRIPPVFECERDARFPLPTEPALQLPNALNGIAHFNYFLERRHEGVLFGPGTLSLEVYRLKGERPRREPDLGFGNLVIDNKVSLKSDPASNYGIIIRNTTAYELFPYLLSFDATDYTINLLYEPHGTKAPLRSDSEELTVGMGSQRALKFGPLPQGMEKSSLFLKLFVATKAIDIAWIQQMISPFDAGFEARPRLKITREIHSDTWDAFRITVTVTK</sequence>
<evidence type="ECO:0000313" key="4">
    <source>
        <dbReference type="Proteomes" id="UP001215598"/>
    </source>
</evidence>
<dbReference type="InterPro" id="IPR050452">
    <property type="entry name" value="Metacaspase"/>
</dbReference>
<dbReference type="GO" id="GO:0005737">
    <property type="term" value="C:cytoplasm"/>
    <property type="evidence" value="ECO:0007669"/>
    <property type="project" value="TreeGrafter"/>
</dbReference>
<accession>A0AAD7K7X3</accession>
<dbReference type="PANTHER" id="PTHR48104:SF30">
    <property type="entry name" value="METACASPASE-1"/>
    <property type="match status" value="1"/>
</dbReference>
<name>A0AAD7K7X3_9AGAR</name>
<evidence type="ECO:0000259" key="2">
    <source>
        <dbReference type="Pfam" id="PF00656"/>
    </source>
</evidence>
<comment type="similarity">
    <text evidence="1">Belongs to the peptidase C14B family.</text>
</comment>
<dbReference type="AlphaFoldDB" id="A0AAD7K7X3"/>
<dbReference type="Gene3D" id="3.40.50.1460">
    <property type="match status" value="1"/>
</dbReference>
<evidence type="ECO:0000313" key="3">
    <source>
        <dbReference type="EMBL" id="KAJ7778942.1"/>
    </source>
</evidence>
<dbReference type="InterPro" id="IPR011600">
    <property type="entry name" value="Pept_C14_caspase"/>
</dbReference>
<dbReference type="Pfam" id="PF00656">
    <property type="entry name" value="Peptidase_C14"/>
    <property type="match status" value="1"/>
</dbReference>
<gene>
    <name evidence="3" type="ORF">B0H16DRAFT_800679</name>
</gene>
<dbReference type="Proteomes" id="UP001215598">
    <property type="component" value="Unassembled WGS sequence"/>
</dbReference>
<evidence type="ECO:0000256" key="1">
    <source>
        <dbReference type="ARBA" id="ARBA00009005"/>
    </source>
</evidence>
<dbReference type="PANTHER" id="PTHR48104">
    <property type="entry name" value="METACASPASE-4"/>
    <property type="match status" value="1"/>
</dbReference>
<reference evidence="3" key="1">
    <citation type="submission" date="2023-03" db="EMBL/GenBank/DDBJ databases">
        <title>Massive genome expansion in bonnet fungi (Mycena s.s.) driven by repeated elements and novel gene families across ecological guilds.</title>
        <authorList>
            <consortium name="Lawrence Berkeley National Laboratory"/>
            <person name="Harder C.B."/>
            <person name="Miyauchi S."/>
            <person name="Viragh M."/>
            <person name="Kuo A."/>
            <person name="Thoen E."/>
            <person name="Andreopoulos B."/>
            <person name="Lu D."/>
            <person name="Skrede I."/>
            <person name="Drula E."/>
            <person name="Henrissat B."/>
            <person name="Morin E."/>
            <person name="Kohler A."/>
            <person name="Barry K."/>
            <person name="LaButti K."/>
            <person name="Morin E."/>
            <person name="Salamov A."/>
            <person name="Lipzen A."/>
            <person name="Mereny Z."/>
            <person name="Hegedus B."/>
            <person name="Baldrian P."/>
            <person name="Stursova M."/>
            <person name="Weitz H."/>
            <person name="Taylor A."/>
            <person name="Grigoriev I.V."/>
            <person name="Nagy L.G."/>
            <person name="Martin F."/>
            <person name="Kauserud H."/>
        </authorList>
    </citation>
    <scope>NUCLEOTIDE SEQUENCE</scope>
    <source>
        <strain evidence="3">CBHHK182m</strain>
    </source>
</reference>
<keyword evidence="4" id="KW-1185">Reference proteome</keyword>
<feature type="domain" description="Peptidase C14 caspase" evidence="2">
    <location>
        <begin position="16"/>
        <end position="279"/>
    </location>
</feature>
<protein>
    <submittedName>
        <fullName evidence="3">Caspase domain-containing protein</fullName>
    </submittedName>
</protein>
<dbReference type="GO" id="GO:0006508">
    <property type="term" value="P:proteolysis"/>
    <property type="evidence" value="ECO:0007669"/>
    <property type="project" value="InterPro"/>
</dbReference>